<feature type="chain" id="PRO_5004628642" description="DUF5689 domain-containing protein" evidence="1">
    <location>
        <begin position="28"/>
        <end position="452"/>
    </location>
</feature>
<protein>
    <recommendedName>
        <fullName evidence="2">DUF5689 domain-containing protein</fullName>
    </recommendedName>
</protein>
<organism evidence="3 4">
    <name type="scientific">Sphingobacterium paucimobilis HER1398</name>
    <dbReference type="NCBI Taxonomy" id="1346330"/>
    <lineage>
        <taxon>Bacteria</taxon>
        <taxon>Pseudomonadati</taxon>
        <taxon>Bacteroidota</taxon>
        <taxon>Sphingobacteriia</taxon>
        <taxon>Sphingobacteriales</taxon>
        <taxon>Sphingobacteriaceae</taxon>
        <taxon>Sphingobacterium</taxon>
    </lineage>
</organism>
<feature type="domain" description="DUF5689" evidence="2">
    <location>
        <begin position="42"/>
        <end position="256"/>
    </location>
</feature>
<dbReference type="EMBL" id="ATDL01000022">
    <property type="protein sequence ID" value="ERJ57201.1"/>
    <property type="molecule type" value="Genomic_DNA"/>
</dbReference>
<comment type="caution">
    <text evidence="3">The sequence shown here is derived from an EMBL/GenBank/DDBJ whole genome shotgun (WGS) entry which is preliminary data.</text>
</comment>
<feature type="signal peptide" evidence="1">
    <location>
        <begin position="1"/>
        <end position="27"/>
    </location>
</feature>
<keyword evidence="4" id="KW-1185">Reference proteome</keyword>
<evidence type="ECO:0000259" key="2">
    <source>
        <dbReference type="Pfam" id="PF18942"/>
    </source>
</evidence>
<dbReference type="PATRIC" id="fig|1346330.5.peg.3927"/>
<evidence type="ECO:0000313" key="4">
    <source>
        <dbReference type="Proteomes" id="UP000016584"/>
    </source>
</evidence>
<name>U2H677_9SPHI</name>
<sequence>MNMNTIKYLLFALLFVALNTSCEREYAAPPLNEPKYEGALDNITIQQLKKRFEKITDPQLIEEDLIIKGIITGNDESGNIYKQLYLQDGSAAINIGVDQNAMYASYQVGQEVYLHLKDLYIVKYGGELQIGMNKTNANRIAWEIFKSKTFTNSWPNAAKAQPRLVQLNALTDDMVHQLVEIRDVTFTNGGKKPFTTGDATTNEQIKNASGNVLDVRTSNYSDFAKDILPQGKGTLIGILGRFNGGWQLLLRTKADVKDFDGKAPEPEKPQEGSFFKETFGIGPYLSGNRPKLADFTGFDMKAPIQYSDASGLVDIRTVTGDNNAYIWLPATKDATVKITGINSLNKGDITLKFQLAANLFDPGTTANMNNIKVKVNGAFVNVPDKALSNANGDNGKFYTVSIPNIAKSEQLILEFVSGAEANKVGFRLDNIELIGGASTGGSGDPIIVGPAK</sequence>
<dbReference type="eggNOG" id="COG4085">
    <property type="taxonomic scope" value="Bacteria"/>
</dbReference>
<dbReference type="AlphaFoldDB" id="U2H677"/>
<gene>
    <name evidence="3" type="ORF">M472_00330</name>
</gene>
<dbReference type="Pfam" id="PF18942">
    <property type="entry name" value="DUF5689"/>
    <property type="match status" value="1"/>
</dbReference>
<accession>U2H677</accession>
<keyword evidence="1" id="KW-0732">Signal</keyword>
<dbReference type="OrthoDB" id="1492759at2"/>
<dbReference type="Proteomes" id="UP000016584">
    <property type="component" value="Unassembled WGS sequence"/>
</dbReference>
<evidence type="ECO:0000256" key="1">
    <source>
        <dbReference type="SAM" id="SignalP"/>
    </source>
</evidence>
<proteinExistence type="predicted"/>
<reference evidence="3 4" key="1">
    <citation type="journal article" date="2013" name="Genome Announc.">
        <title>The Draft Genome Sequence of Sphingomonas paucimobilis Strain HER1398 (Proteobacteria), Host to the Giant PAU Phage, Indicates That It Is a Member of the Genus Sphingobacterium (Bacteroidetes).</title>
        <authorList>
            <person name="White R.A.III."/>
            <person name="Suttle C.A."/>
        </authorList>
    </citation>
    <scope>NUCLEOTIDE SEQUENCE [LARGE SCALE GENOMIC DNA]</scope>
    <source>
        <strain evidence="3 4">HER1398</strain>
    </source>
</reference>
<dbReference type="STRING" id="1346330.M472_00330"/>
<dbReference type="InterPro" id="IPR043744">
    <property type="entry name" value="DUF5689"/>
</dbReference>
<evidence type="ECO:0000313" key="3">
    <source>
        <dbReference type="EMBL" id="ERJ57201.1"/>
    </source>
</evidence>